<dbReference type="SUPFAM" id="SSF53448">
    <property type="entry name" value="Nucleotide-diphospho-sugar transferases"/>
    <property type="match status" value="1"/>
</dbReference>
<dbReference type="PANTHER" id="PTHR46656">
    <property type="entry name" value="PUTATIVE-RELATED"/>
    <property type="match status" value="1"/>
</dbReference>
<dbReference type="InterPro" id="IPR001296">
    <property type="entry name" value="Glyco_trans_1"/>
</dbReference>
<dbReference type="InterPro" id="IPR029044">
    <property type="entry name" value="Nucleotide-diphossugar_trans"/>
</dbReference>
<keyword evidence="4" id="KW-1185">Reference proteome</keyword>
<evidence type="ECO:0000313" key="3">
    <source>
        <dbReference type="EMBL" id="CAE7374934.1"/>
    </source>
</evidence>
<dbReference type="Pfam" id="PF00534">
    <property type="entry name" value="Glycos_transf_1"/>
    <property type="match status" value="1"/>
</dbReference>
<dbReference type="GO" id="GO:0016757">
    <property type="term" value="F:glycosyltransferase activity"/>
    <property type="evidence" value="ECO:0007669"/>
    <property type="project" value="UniProtKB-KW"/>
</dbReference>
<comment type="caution">
    <text evidence="3">The sequence shown here is derived from an EMBL/GenBank/DDBJ whole genome shotgun (WGS) entry which is preliminary data.</text>
</comment>
<sequence>MELAFRYNMQCFNTAIKPAAFKYAFDKHNCRKVLYFDNDIWILQPLTTIIEALDQYRLVVTPHVTQEVPLDGLHQDERTLMLAGQFNFGFIAASKSELTLEFLDWWLNRLRYYGYAEPRKGMHFDQNWGQLMVSYLPQTEYLVLRDPRYNVAYWNLHYRGIHLHMENGVVLYDSEPVVFMHFSGMSDLHKYNLESISPHQNRFKMVDFPELREIVTSYQAMLQKEDAWRWRNVSYNFEYFDDGTSIPMVIRQYYADMMDPEEPFRNDKNLFKELVAHESPFAVHADSGKFSLLDWMLQGAHHLLVEQSGQYLICELVWQVYLHRPDLRAAFPDPFGKSAEKLFNWAQQNLATELDLESLLTQHFEREQHRPMPNFSKGVNIYGYFLGVFGVAQSARLLHGALKEVKVQTHRILLPSTDKQHRSSLLRLNASRTPRHRTNLFVTNADMTPVLRRFYPDRLRKMHYNIGYWAWELDTFPEEWIKHLRFYDEVWTTSDFVTESIKTSCQASGMKIRTPVVTMPMGFDINFDHYRKAKSRFDLPKRTVVFLVLFDFQSSFHRKNPLGALEAFRFAFEGDSPDLPDVLLVIKCLVPRTHGFTFEQEFLELKQAVDKSRRVRLMTDALTTQKMHSLMASVDVLVSMHRSEGFGLPLLEMLMLGKPVIATAYSGNMDFMSKLPEDFQFLLIPYRYVGVNVSEPFKHIYRSDQRWADPDIEQAAKAMVMLASNQSLRDRCEAVVGPLFRETFGQWSVGMRMKARLRAIHGKSS</sequence>
<dbReference type="AlphaFoldDB" id="A0A812QHW3"/>
<evidence type="ECO:0000313" key="4">
    <source>
        <dbReference type="Proteomes" id="UP000604046"/>
    </source>
</evidence>
<dbReference type="Proteomes" id="UP000604046">
    <property type="component" value="Unassembled WGS sequence"/>
</dbReference>
<keyword evidence="1" id="KW-0808">Transferase</keyword>
<dbReference type="PANTHER" id="PTHR46656:SF3">
    <property type="entry name" value="PUTATIVE-RELATED"/>
    <property type="match status" value="1"/>
</dbReference>
<organism evidence="3 4">
    <name type="scientific">Symbiodinium natans</name>
    <dbReference type="NCBI Taxonomy" id="878477"/>
    <lineage>
        <taxon>Eukaryota</taxon>
        <taxon>Sar</taxon>
        <taxon>Alveolata</taxon>
        <taxon>Dinophyceae</taxon>
        <taxon>Suessiales</taxon>
        <taxon>Symbiodiniaceae</taxon>
        <taxon>Symbiodinium</taxon>
    </lineage>
</organism>
<evidence type="ECO:0000259" key="2">
    <source>
        <dbReference type="Pfam" id="PF00534"/>
    </source>
</evidence>
<gene>
    <name evidence="3" type="primary">yfnF</name>
    <name evidence="3" type="ORF">SNAT2548_LOCUS20483</name>
</gene>
<dbReference type="Gene3D" id="3.40.50.2000">
    <property type="entry name" value="Glycogen Phosphorylase B"/>
    <property type="match status" value="1"/>
</dbReference>
<accession>A0A812QHW3</accession>
<dbReference type="EMBL" id="CAJNDS010002211">
    <property type="protein sequence ID" value="CAE7374934.1"/>
    <property type="molecule type" value="Genomic_DNA"/>
</dbReference>
<reference evidence="3" key="1">
    <citation type="submission" date="2021-02" db="EMBL/GenBank/DDBJ databases">
        <authorList>
            <person name="Dougan E. K."/>
            <person name="Rhodes N."/>
            <person name="Thang M."/>
            <person name="Chan C."/>
        </authorList>
    </citation>
    <scope>NUCLEOTIDE SEQUENCE</scope>
</reference>
<proteinExistence type="predicted"/>
<evidence type="ECO:0000256" key="1">
    <source>
        <dbReference type="ARBA" id="ARBA00022676"/>
    </source>
</evidence>
<feature type="domain" description="Glycosyl transferase family 1" evidence="2">
    <location>
        <begin position="579"/>
        <end position="671"/>
    </location>
</feature>
<protein>
    <submittedName>
        <fullName evidence="3">YfnF protein</fullName>
    </submittedName>
</protein>
<dbReference type="OrthoDB" id="409426at2759"/>
<keyword evidence="1" id="KW-0328">Glycosyltransferase</keyword>
<name>A0A812QHW3_9DINO</name>
<dbReference type="SUPFAM" id="SSF53756">
    <property type="entry name" value="UDP-Glycosyltransferase/glycogen phosphorylase"/>
    <property type="match status" value="1"/>
</dbReference>